<gene>
    <name evidence="2" type="ORF">NC998_21225</name>
</gene>
<dbReference type="Proteomes" id="UP001464891">
    <property type="component" value="Unassembled WGS sequence"/>
</dbReference>
<keyword evidence="1" id="KW-0812">Transmembrane</keyword>
<protein>
    <submittedName>
        <fullName evidence="2">Uncharacterized protein</fullName>
    </submittedName>
</protein>
<keyword evidence="1" id="KW-0472">Membrane</keyword>
<evidence type="ECO:0000256" key="1">
    <source>
        <dbReference type="SAM" id="Phobius"/>
    </source>
</evidence>
<feature type="transmembrane region" description="Helical" evidence="1">
    <location>
        <begin position="83"/>
        <end position="104"/>
    </location>
</feature>
<sequence>MANQGQSQFNSDQSQTPIIQVIDQTPDFLKKQLPFLEQPSYKIAAFPQIPRDFCRYVAVWLVWPGMTFLVLEAFKPIWEPYKLYVSVLLAIPLFGLAVLTWYLVKFKKLKQSRLAEIGLHWGIAIASSASALMSLFL</sequence>
<comment type="caution">
    <text evidence="2">The sequence shown here is derived from an EMBL/GenBank/DDBJ whole genome shotgun (WGS) entry which is preliminary data.</text>
</comment>
<accession>A0ABV0JCW2</accession>
<feature type="transmembrane region" description="Helical" evidence="1">
    <location>
        <begin position="53"/>
        <end position="71"/>
    </location>
</feature>
<dbReference type="RefSeq" id="WP_190440695.1">
    <property type="nucleotide sequence ID" value="NZ_JAMPKM010000015.1"/>
</dbReference>
<evidence type="ECO:0000313" key="2">
    <source>
        <dbReference type="EMBL" id="MEP0819625.1"/>
    </source>
</evidence>
<dbReference type="EMBL" id="JAMPKM010000015">
    <property type="protein sequence ID" value="MEP0819625.1"/>
    <property type="molecule type" value="Genomic_DNA"/>
</dbReference>
<feature type="transmembrane region" description="Helical" evidence="1">
    <location>
        <begin position="116"/>
        <end position="136"/>
    </location>
</feature>
<proteinExistence type="predicted"/>
<reference evidence="2 3" key="1">
    <citation type="submission" date="2022-04" db="EMBL/GenBank/DDBJ databases">
        <title>Positive selection, recombination, and allopatry shape intraspecific diversity of widespread and dominant cyanobacteria.</title>
        <authorList>
            <person name="Wei J."/>
            <person name="Shu W."/>
            <person name="Hu C."/>
        </authorList>
    </citation>
    <scope>NUCLEOTIDE SEQUENCE [LARGE SCALE GENOMIC DNA]</scope>
    <source>
        <strain evidence="2 3">GB2-A4</strain>
    </source>
</reference>
<organism evidence="2 3">
    <name type="scientific">Trichocoleus desertorum GB2-A4</name>
    <dbReference type="NCBI Taxonomy" id="2933944"/>
    <lineage>
        <taxon>Bacteria</taxon>
        <taxon>Bacillati</taxon>
        <taxon>Cyanobacteriota</taxon>
        <taxon>Cyanophyceae</taxon>
        <taxon>Leptolyngbyales</taxon>
        <taxon>Trichocoleusaceae</taxon>
        <taxon>Trichocoleus</taxon>
    </lineage>
</organism>
<evidence type="ECO:0000313" key="3">
    <source>
        <dbReference type="Proteomes" id="UP001464891"/>
    </source>
</evidence>
<keyword evidence="1" id="KW-1133">Transmembrane helix</keyword>
<keyword evidence="3" id="KW-1185">Reference proteome</keyword>
<name>A0ABV0JCW2_9CYAN</name>